<dbReference type="SUPFAM" id="SSF64167">
    <property type="entry name" value="SurE-like"/>
    <property type="match status" value="1"/>
</dbReference>
<evidence type="ECO:0000313" key="7">
    <source>
        <dbReference type="EMBL" id="SVC40056.1"/>
    </source>
</evidence>
<evidence type="ECO:0000256" key="2">
    <source>
        <dbReference type="ARBA" id="ARBA00022490"/>
    </source>
</evidence>
<organism evidence="7">
    <name type="scientific">marine metagenome</name>
    <dbReference type="NCBI Taxonomy" id="408172"/>
    <lineage>
        <taxon>unclassified sequences</taxon>
        <taxon>metagenomes</taxon>
        <taxon>ecological metagenomes</taxon>
    </lineage>
</organism>
<dbReference type="InterPro" id="IPR030048">
    <property type="entry name" value="SurE"/>
</dbReference>
<dbReference type="Gene3D" id="3.40.1210.10">
    <property type="entry name" value="Survival protein SurE-like phosphatase/nucleotidase"/>
    <property type="match status" value="1"/>
</dbReference>
<dbReference type="PANTHER" id="PTHR30457">
    <property type="entry name" value="5'-NUCLEOTIDASE SURE"/>
    <property type="match status" value="1"/>
</dbReference>
<name>A0A382LU34_9ZZZZ</name>
<evidence type="ECO:0000256" key="1">
    <source>
        <dbReference type="ARBA" id="ARBA00011062"/>
    </source>
</evidence>
<keyword evidence="2" id="KW-0963">Cytoplasm</keyword>
<dbReference type="EMBL" id="UINC01089183">
    <property type="protein sequence ID" value="SVC40056.1"/>
    <property type="molecule type" value="Genomic_DNA"/>
</dbReference>
<evidence type="ECO:0000256" key="5">
    <source>
        <dbReference type="ARBA" id="ARBA00022801"/>
    </source>
</evidence>
<protein>
    <recommendedName>
        <fullName evidence="6">Survival protein SurE-like phosphatase/nucleotidase domain-containing protein</fullName>
    </recommendedName>
</protein>
<evidence type="ECO:0000256" key="4">
    <source>
        <dbReference type="ARBA" id="ARBA00022741"/>
    </source>
</evidence>
<dbReference type="GO" id="GO:0046872">
    <property type="term" value="F:metal ion binding"/>
    <property type="evidence" value="ECO:0007669"/>
    <property type="project" value="UniProtKB-KW"/>
</dbReference>
<evidence type="ECO:0000259" key="6">
    <source>
        <dbReference type="Pfam" id="PF01975"/>
    </source>
</evidence>
<dbReference type="Pfam" id="PF01975">
    <property type="entry name" value="SurE"/>
    <property type="match status" value="1"/>
</dbReference>
<dbReference type="InterPro" id="IPR002828">
    <property type="entry name" value="SurE-like_Pase/nucleotidase"/>
</dbReference>
<keyword evidence="3" id="KW-0479">Metal-binding</keyword>
<dbReference type="AlphaFoldDB" id="A0A382LU34"/>
<reference evidence="7" key="1">
    <citation type="submission" date="2018-05" db="EMBL/GenBank/DDBJ databases">
        <authorList>
            <person name="Lanie J.A."/>
            <person name="Ng W.-L."/>
            <person name="Kazmierczak K.M."/>
            <person name="Andrzejewski T.M."/>
            <person name="Davidsen T.M."/>
            <person name="Wayne K.J."/>
            <person name="Tettelin H."/>
            <person name="Glass J.I."/>
            <person name="Rusch D."/>
            <person name="Podicherti R."/>
            <person name="Tsui H.-C.T."/>
            <person name="Winkler M.E."/>
        </authorList>
    </citation>
    <scope>NUCLEOTIDE SEQUENCE</scope>
</reference>
<feature type="domain" description="Survival protein SurE-like phosphatase/nucleotidase" evidence="6">
    <location>
        <begin position="1"/>
        <end position="89"/>
    </location>
</feature>
<evidence type="ECO:0000256" key="3">
    <source>
        <dbReference type="ARBA" id="ARBA00022723"/>
    </source>
</evidence>
<dbReference type="GO" id="GO:0000166">
    <property type="term" value="F:nucleotide binding"/>
    <property type="evidence" value="ECO:0007669"/>
    <property type="project" value="UniProtKB-KW"/>
</dbReference>
<dbReference type="GO" id="GO:0004309">
    <property type="term" value="F:exopolyphosphatase activity"/>
    <property type="evidence" value="ECO:0007669"/>
    <property type="project" value="TreeGrafter"/>
</dbReference>
<dbReference type="PANTHER" id="PTHR30457:SF12">
    <property type="entry name" value="5'_3'-NUCLEOTIDASE SURE"/>
    <property type="match status" value="1"/>
</dbReference>
<sequence>MGEDVTYSGTIAAAMEGTLVGVPSIALSQSFANRKVMHWPTAEQHASDIIRRLVAIGWARDVLINVNFPDCLPGDVKGVEVTRQGRRDFSSLNIEQRIDARERPYYWIGFRPIQGQPEEGTDIRATEEGRIAITPLHLDLTENKALKQLKAAF</sequence>
<gene>
    <name evidence="7" type="ORF">METZ01_LOCUS292910</name>
</gene>
<dbReference type="GO" id="GO:0008254">
    <property type="term" value="F:3'-nucleotidase activity"/>
    <property type="evidence" value="ECO:0007669"/>
    <property type="project" value="TreeGrafter"/>
</dbReference>
<dbReference type="GO" id="GO:0008253">
    <property type="term" value="F:5'-nucleotidase activity"/>
    <property type="evidence" value="ECO:0007669"/>
    <property type="project" value="TreeGrafter"/>
</dbReference>
<proteinExistence type="inferred from homology"/>
<keyword evidence="4" id="KW-0547">Nucleotide-binding</keyword>
<dbReference type="InterPro" id="IPR036523">
    <property type="entry name" value="SurE-like_sf"/>
</dbReference>
<comment type="similarity">
    <text evidence="1">Belongs to the SurE nucleotidase family.</text>
</comment>
<accession>A0A382LU34</accession>
<keyword evidence="5" id="KW-0378">Hydrolase</keyword>